<comment type="caution">
    <text evidence="6">The sequence shown here is derived from an EMBL/GenBank/DDBJ whole genome shotgun (WGS) entry which is preliminary data.</text>
</comment>
<accession>A0AAD1UKS7</accession>
<dbReference type="PROSITE" id="PS51770">
    <property type="entry name" value="HOTDOG_ACOT"/>
    <property type="match status" value="1"/>
</dbReference>
<comment type="similarity">
    <text evidence="1">Belongs to the acyl coenzyme A hydrolase family.</text>
</comment>
<dbReference type="PANTHER" id="PTHR12655:SF0">
    <property type="entry name" value="ACYL-COENZYME A THIOESTERASE 9, MITOCHONDRIAL"/>
    <property type="match status" value="1"/>
</dbReference>
<evidence type="ECO:0000256" key="2">
    <source>
        <dbReference type="ARBA" id="ARBA00022737"/>
    </source>
</evidence>
<keyword evidence="3" id="KW-0378">Hydrolase</keyword>
<evidence type="ECO:0000256" key="1">
    <source>
        <dbReference type="ARBA" id="ARBA00010458"/>
    </source>
</evidence>
<keyword evidence="2" id="KW-0677">Repeat</keyword>
<keyword evidence="7" id="KW-1185">Reference proteome</keyword>
<evidence type="ECO:0000256" key="4">
    <source>
        <dbReference type="ARBA" id="ARBA00022946"/>
    </source>
</evidence>
<protein>
    <recommendedName>
        <fullName evidence="5">HotDog ACOT-type domain-containing protein</fullName>
    </recommendedName>
</protein>
<proteinExistence type="inferred from homology"/>
<sequence length="438" mass="50847">MLQGRYLLNKFRSLHQVARRGVTAFQVKNELTQDQLMPAPEGIKPLSADEDDIKRIFSVSNFHLSRRSFLKNMFEIWTLDEETSKMHKHTHHNSFIQMYFPFSKNKELASSYVSWDNLNVRFGLILNEMDTLATDVGYKYVGSSNAGKDDFRITTAVIDGMNFFERIQTDQDLKMNGYVMYVSKSSFVVGIDLFTRSKDQGWKYIGNASYILAARTKDNKPYTVPELSFKGEKNLLKCKARFEYGYHVHAQSKAMQGVSEYHASPTDEEAQDIHNLLFTLHNQQQYTLSERRAYVPMSKTLNTSQMVIQPQKNVIQGFAAAGHVLNEAYQIAWITSHLFCERQKFDFVGLDRLYFPVPSVLASGYEFKAKVSYSDKEYFRVNTHLTNIVESIHEEPTIIDFTFRFPEGMGEEKKIMPENYDDALKYLMNKRMMQKFLV</sequence>
<dbReference type="Pfam" id="PF03061">
    <property type="entry name" value="4HBT"/>
    <property type="match status" value="1"/>
</dbReference>
<dbReference type="InterPro" id="IPR029069">
    <property type="entry name" value="HotDog_dom_sf"/>
</dbReference>
<evidence type="ECO:0000256" key="3">
    <source>
        <dbReference type="ARBA" id="ARBA00022801"/>
    </source>
</evidence>
<dbReference type="Proteomes" id="UP001295684">
    <property type="component" value="Unassembled WGS sequence"/>
</dbReference>
<dbReference type="InterPro" id="IPR033120">
    <property type="entry name" value="HOTDOG_ACOT"/>
</dbReference>
<dbReference type="GO" id="GO:0047617">
    <property type="term" value="F:fatty acyl-CoA hydrolase activity"/>
    <property type="evidence" value="ECO:0007669"/>
    <property type="project" value="TreeGrafter"/>
</dbReference>
<feature type="domain" description="HotDog ACOT-type" evidence="5">
    <location>
        <begin position="98"/>
        <end position="218"/>
    </location>
</feature>
<evidence type="ECO:0000313" key="7">
    <source>
        <dbReference type="Proteomes" id="UP001295684"/>
    </source>
</evidence>
<dbReference type="SUPFAM" id="SSF54637">
    <property type="entry name" value="Thioesterase/thiol ester dehydrase-isomerase"/>
    <property type="match status" value="1"/>
</dbReference>
<organism evidence="6 7">
    <name type="scientific">Euplotes crassus</name>
    <dbReference type="NCBI Taxonomy" id="5936"/>
    <lineage>
        <taxon>Eukaryota</taxon>
        <taxon>Sar</taxon>
        <taxon>Alveolata</taxon>
        <taxon>Ciliophora</taxon>
        <taxon>Intramacronucleata</taxon>
        <taxon>Spirotrichea</taxon>
        <taxon>Hypotrichia</taxon>
        <taxon>Euplotida</taxon>
        <taxon>Euplotidae</taxon>
        <taxon>Moneuplotes</taxon>
    </lineage>
</organism>
<evidence type="ECO:0000259" key="5">
    <source>
        <dbReference type="PROSITE" id="PS51770"/>
    </source>
</evidence>
<dbReference type="InterPro" id="IPR006683">
    <property type="entry name" value="Thioestr_dom"/>
</dbReference>
<dbReference type="EMBL" id="CAMPGE010009860">
    <property type="protein sequence ID" value="CAI2368720.1"/>
    <property type="molecule type" value="Genomic_DNA"/>
</dbReference>
<dbReference type="Gene3D" id="3.10.129.10">
    <property type="entry name" value="Hotdog Thioesterase"/>
    <property type="match status" value="2"/>
</dbReference>
<reference evidence="6" key="1">
    <citation type="submission" date="2023-07" db="EMBL/GenBank/DDBJ databases">
        <authorList>
            <consortium name="AG Swart"/>
            <person name="Singh M."/>
            <person name="Singh A."/>
            <person name="Seah K."/>
            <person name="Emmerich C."/>
        </authorList>
    </citation>
    <scope>NUCLEOTIDE SEQUENCE</scope>
    <source>
        <strain evidence="6">DP1</strain>
    </source>
</reference>
<evidence type="ECO:0000313" key="6">
    <source>
        <dbReference type="EMBL" id="CAI2368720.1"/>
    </source>
</evidence>
<gene>
    <name evidence="6" type="ORF">ECRASSUSDP1_LOCUS10016</name>
</gene>
<keyword evidence="4" id="KW-0809">Transit peptide</keyword>
<dbReference type="GO" id="GO:0006637">
    <property type="term" value="P:acyl-CoA metabolic process"/>
    <property type="evidence" value="ECO:0007669"/>
    <property type="project" value="TreeGrafter"/>
</dbReference>
<dbReference type="AlphaFoldDB" id="A0AAD1UKS7"/>
<name>A0AAD1UKS7_EUPCR</name>
<dbReference type="PANTHER" id="PTHR12655">
    <property type="entry name" value="ACYL-COA THIOESTERASE"/>
    <property type="match status" value="1"/>
</dbReference>